<dbReference type="InterPro" id="IPR002156">
    <property type="entry name" value="RNaseH_domain"/>
</dbReference>
<evidence type="ECO:0000256" key="5">
    <source>
        <dbReference type="ARBA" id="ARBA00022723"/>
    </source>
</evidence>
<dbReference type="Pfam" id="PF18974">
    <property type="entry name" value="DUF5710"/>
    <property type="match status" value="2"/>
</dbReference>
<feature type="domain" description="RNase H type-1" evidence="9">
    <location>
        <begin position="257"/>
        <end position="424"/>
    </location>
</feature>
<dbReference type="InterPro" id="IPR036397">
    <property type="entry name" value="RNaseH_sf"/>
</dbReference>
<name>A0ABN9SVI0_9DINO</name>
<dbReference type="InterPro" id="IPR012337">
    <property type="entry name" value="RNaseH-like_sf"/>
</dbReference>
<dbReference type="Pfam" id="PF01693">
    <property type="entry name" value="Cauli_VI"/>
    <property type="match status" value="1"/>
</dbReference>
<keyword evidence="4" id="KW-0540">Nuclease</keyword>
<feature type="region of interest" description="Disordered" evidence="8">
    <location>
        <begin position="444"/>
        <end position="479"/>
    </location>
</feature>
<keyword evidence="11" id="KW-1185">Reference proteome</keyword>
<comment type="caution">
    <text evidence="10">The sequence shown here is derived from an EMBL/GenBank/DDBJ whole genome shotgun (WGS) entry which is preliminary data.</text>
</comment>
<accession>A0ABN9SVI0</accession>
<evidence type="ECO:0000256" key="6">
    <source>
        <dbReference type="ARBA" id="ARBA00022759"/>
    </source>
</evidence>
<dbReference type="SUPFAM" id="SSF55658">
    <property type="entry name" value="L9 N-domain-like"/>
    <property type="match status" value="1"/>
</dbReference>
<keyword evidence="6" id="KW-0255">Endonuclease</keyword>
<comment type="catalytic activity">
    <reaction evidence="1">
        <text>Endonucleolytic cleavage to 5'-phosphomonoester.</text>
        <dbReference type="EC" id="3.1.26.4"/>
    </reaction>
</comment>
<dbReference type="EMBL" id="CAUYUJ010013603">
    <property type="protein sequence ID" value="CAK0836482.1"/>
    <property type="molecule type" value="Genomic_DNA"/>
</dbReference>
<evidence type="ECO:0000256" key="2">
    <source>
        <dbReference type="ARBA" id="ARBA00005300"/>
    </source>
</evidence>
<evidence type="ECO:0000313" key="11">
    <source>
        <dbReference type="Proteomes" id="UP001189429"/>
    </source>
</evidence>
<evidence type="ECO:0000256" key="4">
    <source>
        <dbReference type="ARBA" id="ARBA00022722"/>
    </source>
</evidence>
<feature type="compositionally biased region" description="Low complexity" evidence="8">
    <location>
        <begin position="452"/>
        <end position="462"/>
    </location>
</feature>
<keyword evidence="5" id="KW-0479">Metal-binding</keyword>
<protein>
    <recommendedName>
        <fullName evidence="3">ribonuclease H</fullName>
        <ecNumber evidence="3">3.1.26.4</ecNumber>
    </recommendedName>
</protein>
<dbReference type="Pfam" id="PF00075">
    <property type="entry name" value="RNase_H"/>
    <property type="match status" value="1"/>
</dbReference>
<evidence type="ECO:0000313" key="10">
    <source>
        <dbReference type="EMBL" id="CAK0836482.1"/>
    </source>
</evidence>
<dbReference type="InterPro" id="IPR043764">
    <property type="entry name" value="DUF5710"/>
</dbReference>
<dbReference type="InterPro" id="IPR011320">
    <property type="entry name" value="RNase_H1_N"/>
</dbReference>
<evidence type="ECO:0000259" key="9">
    <source>
        <dbReference type="PROSITE" id="PS50879"/>
    </source>
</evidence>
<keyword evidence="7" id="KW-0378">Hydrolase</keyword>
<dbReference type="EC" id="3.1.26.4" evidence="3"/>
<evidence type="ECO:0000256" key="1">
    <source>
        <dbReference type="ARBA" id="ARBA00000077"/>
    </source>
</evidence>
<dbReference type="InterPro" id="IPR037056">
    <property type="entry name" value="RNase_H1_N_sf"/>
</dbReference>
<comment type="similarity">
    <text evidence="2">Belongs to the RNase H family.</text>
</comment>
<reference evidence="10" key="1">
    <citation type="submission" date="2023-10" db="EMBL/GenBank/DDBJ databases">
        <authorList>
            <person name="Chen Y."/>
            <person name="Shah S."/>
            <person name="Dougan E. K."/>
            <person name="Thang M."/>
            <person name="Chan C."/>
        </authorList>
    </citation>
    <scope>NUCLEOTIDE SEQUENCE [LARGE SCALE GENOMIC DNA]</scope>
</reference>
<proteinExistence type="inferred from homology"/>
<dbReference type="Gene3D" id="3.30.420.10">
    <property type="entry name" value="Ribonuclease H-like superfamily/Ribonuclease H"/>
    <property type="match status" value="1"/>
</dbReference>
<evidence type="ECO:0000256" key="3">
    <source>
        <dbReference type="ARBA" id="ARBA00012180"/>
    </source>
</evidence>
<dbReference type="Proteomes" id="UP001189429">
    <property type="component" value="Unassembled WGS sequence"/>
</dbReference>
<dbReference type="PANTHER" id="PTHR10642:SF26">
    <property type="entry name" value="RIBONUCLEASE H1"/>
    <property type="match status" value="1"/>
</dbReference>
<sequence length="494" mass="52630">MPGAVHYAVAGGPRPGVYGSWAEASLHATGQSGARCKKFTDPRLAEEFALQGPPGARAAARPLLQRSHSAPDTLAVPTPAGRTYLEVPFPEKDEAKALGAKWDPDQQKWFAEPGAGAAGVARWLPRRAAGGAERRPPEAAGVAQAYPAKPWRTYLQVPFKEKDAAKLVGARWDPDRRQWFVEPGTSLADVQQWIPAQGAGAAASHGREQRLELPPASRAAVYPVAAGPAAPPWALARRRAGSCPLLEPAAPRTGQERPPELALYTDGACKGNRNVATQSCAAGWGVAVVEPGQKGDGGEGQADDRCIVELYAPVVLDDASERFLGAEVGSNNTGELSAVCEALLWLRDHEHTGRPAVIFYDSKYAAMITMGVFNAQKNRLLAKVAVDLLKQVEKRRDIRLVHVKGHSGHRWNEAADRLANLGAAGHRCLSGRWAPSAEAGASAAVRRRRSAEAAGAEGAAESESPRGEKRRRREADAFCTVTADSMTHVAERGA</sequence>
<dbReference type="InterPro" id="IPR050092">
    <property type="entry name" value="RNase_H"/>
</dbReference>
<evidence type="ECO:0000256" key="8">
    <source>
        <dbReference type="SAM" id="MobiDB-lite"/>
    </source>
</evidence>
<dbReference type="Gene3D" id="3.40.970.10">
    <property type="entry name" value="Ribonuclease H1, N-terminal domain"/>
    <property type="match status" value="1"/>
</dbReference>
<organism evidence="10 11">
    <name type="scientific">Prorocentrum cordatum</name>
    <dbReference type="NCBI Taxonomy" id="2364126"/>
    <lineage>
        <taxon>Eukaryota</taxon>
        <taxon>Sar</taxon>
        <taxon>Alveolata</taxon>
        <taxon>Dinophyceae</taxon>
        <taxon>Prorocentrales</taxon>
        <taxon>Prorocentraceae</taxon>
        <taxon>Prorocentrum</taxon>
    </lineage>
</organism>
<dbReference type="PROSITE" id="PS50879">
    <property type="entry name" value="RNASE_H_1"/>
    <property type="match status" value="1"/>
</dbReference>
<evidence type="ECO:0000256" key="7">
    <source>
        <dbReference type="ARBA" id="ARBA00022801"/>
    </source>
</evidence>
<dbReference type="SUPFAM" id="SSF53098">
    <property type="entry name" value="Ribonuclease H-like"/>
    <property type="match status" value="1"/>
</dbReference>
<gene>
    <name evidence="10" type="ORF">PCOR1329_LOCUS32950</name>
</gene>
<dbReference type="PANTHER" id="PTHR10642">
    <property type="entry name" value="RIBONUCLEASE H1"/>
    <property type="match status" value="1"/>
</dbReference>
<dbReference type="InterPro" id="IPR009027">
    <property type="entry name" value="Ribosomal_bL9/RNase_H1_N"/>
</dbReference>